<keyword evidence="2" id="KW-0808">Transferase</keyword>
<dbReference type="AlphaFoldDB" id="A0A1H2B4I0"/>
<evidence type="ECO:0000313" key="2">
    <source>
        <dbReference type="EMBL" id="SDT52992.1"/>
    </source>
</evidence>
<dbReference type="OrthoDB" id="3372196at2"/>
<reference evidence="2 3" key="1">
    <citation type="submission" date="2016-10" db="EMBL/GenBank/DDBJ databases">
        <authorList>
            <person name="de Groot N.N."/>
        </authorList>
    </citation>
    <scope>NUCLEOTIDE SEQUENCE [LARGE SCALE GENOMIC DNA]</scope>
    <source>
        <strain evidence="2 3">DSM 43941</strain>
    </source>
</reference>
<dbReference type="EMBL" id="LT629758">
    <property type="protein sequence ID" value="SDT52992.1"/>
    <property type="molecule type" value="Genomic_DNA"/>
</dbReference>
<evidence type="ECO:0000313" key="3">
    <source>
        <dbReference type="Proteomes" id="UP000198688"/>
    </source>
</evidence>
<dbReference type="Proteomes" id="UP000198688">
    <property type="component" value="Chromosome I"/>
</dbReference>
<keyword evidence="2" id="KW-0489">Methyltransferase</keyword>
<dbReference type="Pfam" id="PF08241">
    <property type="entry name" value="Methyltransf_11"/>
    <property type="match status" value="1"/>
</dbReference>
<dbReference type="GO" id="GO:0032259">
    <property type="term" value="P:methylation"/>
    <property type="evidence" value="ECO:0007669"/>
    <property type="project" value="UniProtKB-KW"/>
</dbReference>
<dbReference type="RefSeq" id="WP_092546283.1">
    <property type="nucleotide sequence ID" value="NZ_BOMJ01000047.1"/>
</dbReference>
<keyword evidence="3" id="KW-1185">Reference proteome</keyword>
<dbReference type="InterPro" id="IPR029063">
    <property type="entry name" value="SAM-dependent_MTases_sf"/>
</dbReference>
<gene>
    <name evidence="2" type="ORF">SAMN04489716_4325</name>
</gene>
<feature type="domain" description="Methyltransferase type 11" evidence="1">
    <location>
        <begin position="65"/>
        <end position="161"/>
    </location>
</feature>
<dbReference type="GO" id="GO:0008757">
    <property type="term" value="F:S-adenosylmethionine-dependent methyltransferase activity"/>
    <property type="evidence" value="ECO:0007669"/>
    <property type="project" value="InterPro"/>
</dbReference>
<name>A0A1H2B4I0_9ACTN</name>
<protein>
    <submittedName>
        <fullName evidence="2">Methyltransferase domain-containing protein</fullName>
    </submittedName>
</protein>
<organism evidence="2 3">
    <name type="scientific">Actinoplanes derwentensis</name>
    <dbReference type="NCBI Taxonomy" id="113562"/>
    <lineage>
        <taxon>Bacteria</taxon>
        <taxon>Bacillati</taxon>
        <taxon>Actinomycetota</taxon>
        <taxon>Actinomycetes</taxon>
        <taxon>Micromonosporales</taxon>
        <taxon>Micromonosporaceae</taxon>
        <taxon>Actinoplanes</taxon>
    </lineage>
</organism>
<dbReference type="CDD" id="cd02440">
    <property type="entry name" value="AdoMet_MTases"/>
    <property type="match status" value="1"/>
</dbReference>
<dbReference type="PANTHER" id="PTHR43861">
    <property type="entry name" value="TRANS-ACONITATE 2-METHYLTRANSFERASE-RELATED"/>
    <property type="match status" value="1"/>
</dbReference>
<evidence type="ECO:0000259" key="1">
    <source>
        <dbReference type="Pfam" id="PF08241"/>
    </source>
</evidence>
<proteinExistence type="predicted"/>
<dbReference type="STRING" id="113562.SAMN04489716_4325"/>
<dbReference type="Gene3D" id="3.40.50.150">
    <property type="entry name" value="Vaccinia Virus protein VP39"/>
    <property type="match status" value="1"/>
</dbReference>
<sequence>MPSTNLDAAYFDAWYADMAGSPARDAVITGALGLPPELRDAGTLTWQGIAEVAAELQLPEGGLLLDMACGRGGYGIEIARRAGARLVGVDISAVALSVAEATGGERLPGRAVFQTGTLTASGLAGGSVDGLMCLDAVQFAEPPLAAMAEFRRLLVPGGRLALTCWEATEPDDAQVPARIRAVDLRRDLVAAGFAEVEVWEKPQWRAAERALWEAAMVADGSDPAVRAMQVEGRRSLDTFGSLRRVFATATAPAPE</sequence>
<dbReference type="SUPFAM" id="SSF53335">
    <property type="entry name" value="S-adenosyl-L-methionine-dependent methyltransferases"/>
    <property type="match status" value="1"/>
</dbReference>
<dbReference type="InterPro" id="IPR013216">
    <property type="entry name" value="Methyltransf_11"/>
</dbReference>
<accession>A0A1H2B4I0</accession>